<accession>A0ABR3LUG0</accession>
<evidence type="ECO:0000313" key="3">
    <source>
        <dbReference type="Proteomes" id="UP001558613"/>
    </source>
</evidence>
<evidence type="ECO:0000256" key="1">
    <source>
        <dbReference type="SAM" id="MobiDB-lite"/>
    </source>
</evidence>
<proteinExistence type="predicted"/>
<dbReference type="EMBL" id="JAYMGO010000018">
    <property type="protein sequence ID" value="KAL1256536.1"/>
    <property type="molecule type" value="Genomic_DNA"/>
</dbReference>
<reference evidence="2 3" key="1">
    <citation type="submission" date="2023-09" db="EMBL/GenBank/DDBJ databases">
        <authorList>
            <person name="Wang M."/>
        </authorList>
    </citation>
    <scope>NUCLEOTIDE SEQUENCE [LARGE SCALE GENOMIC DNA]</scope>
    <source>
        <strain evidence="2">GT-2023</strain>
        <tissue evidence="2">Liver</tissue>
    </source>
</reference>
<sequence>MNSNMLMNCALKTTSTRQALTSPLPSRTWSPAPGRAREQKGEGANLKPSPGLSEETYLTIKPREISQVSHRPSCGMDLRDFDKLARDINKFTPSMPGGQDVQAYLQDVDFHLEMRPSITDKDRLYLLQTTSSPEVQSFMDRQPAHTKTDYHLLRQALNGSFKGLA</sequence>
<feature type="compositionally biased region" description="Polar residues" evidence="1">
    <location>
        <begin position="14"/>
        <end position="29"/>
    </location>
</feature>
<name>A0ABR3LUG0_9TELE</name>
<comment type="caution">
    <text evidence="2">The sequence shown here is derived from an EMBL/GenBank/DDBJ whole genome shotgun (WGS) entry which is preliminary data.</text>
</comment>
<keyword evidence="3" id="KW-1185">Reference proteome</keyword>
<protein>
    <submittedName>
        <fullName evidence="2">Uncharacterized protein</fullName>
    </submittedName>
</protein>
<feature type="region of interest" description="Disordered" evidence="1">
    <location>
        <begin position="14"/>
        <end position="56"/>
    </location>
</feature>
<evidence type="ECO:0000313" key="2">
    <source>
        <dbReference type="EMBL" id="KAL1256536.1"/>
    </source>
</evidence>
<dbReference type="Proteomes" id="UP001558613">
    <property type="component" value="Unassembled WGS sequence"/>
</dbReference>
<organism evidence="2 3">
    <name type="scientific">Cirrhinus molitorella</name>
    <name type="common">mud carp</name>
    <dbReference type="NCBI Taxonomy" id="172907"/>
    <lineage>
        <taxon>Eukaryota</taxon>
        <taxon>Metazoa</taxon>
        <taxon>Chordata</taxon>
        <taxon>Craniata</taxon>
        <taxon>Vertebrata</taxon>
        <taxon>Euteleostomi</taxon>
        <taxon>Actinopterygii</taxon>
        <taxon>Neopterygii</taxon>
        <taxon>Teleostei</taxon>
        <taxon>Ostariophysi</taxon>
        <taxon>Cypriniformes</taxon>
        <taxon>Cyprinidae</taxon>
        <taxon>Labeoninae</taxon>
        <taxon>Labeonini</taxon>
        <taxon>Cirrhinus</taxon>
    </lineage>
</organism>
<gene>
    <name evidence="2" type="ORF">QQF64_012081</name>
</gene>